<name>C0E1N7_9CORY</name>
<reference evidence="1 2" key="1">
    <citation type="submission" date="2009-01" db="EMBL/GenBank/DDBJ databases">
        <authorList>
            <person name="Fulton L."/>
            <person name="Clifton S."/>
            <person name="Chinwalla A.T."/>
            <person name="Mitreva M."/>
            <person name="Sodergren E."/>
            <person name="Weinstock G."/>
            <person name="Clifton S."/>
            <person name="Dooling D.J."/>
            <person name="Fulton B."/>
            <person name="Minx P."/>
            <person name="Pepin K.H."/>
            <person name="Johnson M."/>
            <person name="Bhonagiri V."/>
            <person name="Nash W.E."/>
            <person name="Mardis E.R."/>
            <person name="Wilson R.K."/>
        </authorList>
    </citation>
    <scope>NUCLEOTIDE SEQUENCE [LARGE SCALE GENOMIC DNA]</scope>
    <source>
        <strain evidence="1 2">ATCC 33806</strain>
    </source>
</reference>
<comment type="caution">
    <text evidence="1">The sequence shown here is derived from an EMBL/GenBank/DDBJ whole genome shotgun (WGS) entry which is preliminary data.</text>
</comment>
<dbReference type="HOGENOM" id="CLU_3166973_0_0_11"/>
<dbReference type="EMBL" id="ACEB01000013">
    <property type="protein sequence ID" value="EEG27571.1"/>
    <property type="molecule type" value="Genomic_DNA"/>
</dbReference>
<sequence length="47" mass="5332">MAVIVPIEDIELLDELEMRADVEALRQARAEDDGTRISLEEFLAEES</sequence>
<organism evidence="1 2">
    <name type="scientific">Corynebacterium matruchotii ATCC 33806</name>
    <dbReference type="NCBI Taxonomy" id="566549"/>
    <lineage>
        <taxon>Bacteria</taxon>
        <taxon>Bacillati</taxon>
        <taxon>Actinomycetota</taxon>
        <taxon>Actinomycetes</taxon>
        <taxon>Mycobacteriales</taxon>
        <taxon>Corynebacteriaceae</taxon>
        <taxon>Corynebacterium</taxon>
    </lineage>
</organism>
<dbReference type="AlphaFoldDB" id="C0E1N7"/>
<evidence type="ECO:0000313" key="2">
    <source>
        <dbReference type="Proteomes" id="UP000006247"/>
    </source>
</evidence>
<accession>C0E1N7</accession>
<dbReference type="Proteomes" id="UP000006247">
    <property type="component" value="Unassembled WGS sequence"/>
</dbReference>
<proteinExistence type="predicted"/>
<evidence type="ECO:0000313" key="1">
    <source>
        <dbReference type="EMBL" id="EEG27571.1"/>
    </source>
</evidence>
<protein>
    <submittedName>
        <fullName evidence="1">Uncharacterized protein</fullName>
    </submittedName>
</protein>
<gene>
    <name evidence="1" type="ORF">CORMATOL_00888</name>
</gene>